<feature type="domain" description="HTH cro/C1-type" evidence="2">
    <location>
        <begin position="8"/>
        <end position="62"/>
    </location>
</feature>
<accession>A0A9D2G6I6</accession>
<evidence type="ECO:0000313" key="4">
    <source>
        <dbReference type="Proteomes" id="UP000824102"/>
    </source>
</evidence>
<evidence type="ECO:0000256" key="1">
    <source>
        <dbReference type="ARBA" id="ARBA00023125"/>
    </source>
</evidence>
<proteinExistence type="predicted"/>
<dbReference type="InterPro" id="IPR001387">
    <property type="entry name" value="Cro/C1-type_HTH"/>
</dbReference>
<dbReference type="PANTHER" id="PTHR46558">
    <property type="entry name" value="TRACRIPTIONAL REGULATORY PROTEIN-RELATED-RELATED"/>
    <property type="match status" value="1"/>
</dbReference>
<dbReference type="Proteomes" id="UP000824102">
    <property type="component" value="Unassembled WGS sequence"/>
</dbReference>
<reference evidence="3" key="2">
    <citation type="submission" date="2021-04" db="EMBL/GenBank/DDBJ databases">
        <authorList>
            <person name="Gilroy R."/>
        </authorList>
    </citation>
    <scope>NUCLEOTIDE SEQUENCE</scope>
    <source>
        <strain evidence="3">ChiW7-2402</strain>
    </source>
</reference>
<dbReference type="GO" id="GO:0003677">
    <property type="term" value="F:DNA binding"/>
    <property type="evidence" value="ECO:0007669"/>
    <property type="project" value="UniProtKB-KW"/>
</dbReference>
<gene>
    <name evidence="3" type="ORF">H9964_05660</name>
</gene>
<dbReference type="EMBL" id="DXBB01000077">
    <property type="protein sequence ID" value="HIZ73045.1"/>
    <property type="molecule type" value="Genomic_DNA"/>
</dbReference>
<evidence type="ECO:0000313" key="3">
    <source>
        <dbReference type="EMBL" id="HIZ73045.1"/>
    </source>
</evidence>
<dbReference type="SUPFAM" id="SSF47413">
    <property type="entry name" value="lambda repressor-like DNA-binding domains"/>
    <property type="match status" value="1"/>
</dbReference>
<dbReference type="SMART" id="SM00530">
    <property type="entry name" value="HTH_XRE"/>
    <property type="match status" value="1"/>
</dbReference>
<evidence type="ECO:0000259" key="2">
    <source>
        <dbReference type="PROSITE" id="PS50943"/>
    </source>
</evidence>
<dbReference type="InterPro" id="IPR010982">
    <property type="entry name" value="Lambda_DNA-bd_dom_sf"/>
</dbReference>
<organism evidence="3 4">
    <name type="scientific">Candidatus Gallimonas intestinavium</name>
    <dbReference type="NCBI Taxonomy" id="2838603"/>
    <lineage>
        <taxon>Bacteria</taxon>
        <taxon>Bacillati</taxon>
        <taxon>Bacillota</taxon>
        <taxon>Clostridia</taxon>
        <taxon>Candidatus Gallimonas</taxon>
    </lineage>
</organism>
<protein>
    <submittedName>
        <fullName evidence="3">Helix-turn-helix domain-containing protein</fullName>
    </submittedName>
</protein>
<dbReference type="Gene3D" id="1.10.260.40">
    <property type="entry name" value="lambda repressor-like DNA-binding domains"/>
    <property type="match status" value="1"/>
</dbReference>
<name>A0A9D2G6I6_9FIRM</name>
<dbReference type="CDD" id="cd00093">
    <property type="entry name" value="HTH_XRE"/>
    <property type="match status" value="1"/>
</dbReference>
<dbReference type="PROSITE" id="PS50943">
    <property type="entry name" value="HTH_CROC1"/>
    <property type="match status" value="1"/>
</dbReference>
<dbReference type="AlphaFoldDB" id="A0A9D2G6I6"/>
<keyword evidence="1" id="KW-0238">DNA-binding</keyword>
<sequence length="67" mass="7430">MKAFSERLMELRKERGLSQATVAKDLGVSLGIVCYWETNKSDPTASNIAKVARYFNVSADYLLGLSD</sequence>
<reference evidence="3" key="1">
    <citation type="journal article" date="2021" name="PeerJ">
        <title>Extensive microbial diversity within the chicken gut microbiome revealed by metagenomics and culture.</title>
        <authorList>
            <person name="Gilroy R."/>
            <person name="Ravi A."/>
            <person name="Getino M."/>
            <person name="Pursley I."/>
            <person name="Horton D.L."/>
            <person name="Alikhan N.F."/>
            <person name="Baker D."/>
            <person name="Gharbi K."/>
            <person name="Hall N."/>
            <person name="Watson M."/>
            <person name="Adriaenssens E.M."/>
            <person name="Foster-Nyarko E."/>
            <person name="Jarju S."/>
            <person name="Secka A."/>
            <person name="Antonio M."/>
            <person name="Oren A."/>
            <person name="Chaudhuri R.R."/>
            <person name="La Ragione R."/>
            <person name="Hildebrand F."/>
            <person name="Pallen M.J."/>
        </authorList>
    </citation>
    <scope>NUCLEOTIDE SEQUENCE</scope>
    <source>
        <strain evidence="3">ChiW7-2402</strain>
    </source>
</reference>
<comment type="caution">
    <text evidence="3">The sequence shown here is derived from an EMBL/GenBank/DDBJ whole genome shotgun (WGS) entry which is preliminary data.</text>
</comment>
<dbReference type="Pfam" id="PF01381">
    <property type="entry name" value="HTH_3"/>
    <property type="match status" value="1"/>
</dbReference>
<dbReference type="PANTHER" id="PTHR46558:SF11">
    <property type="entry name" value="HTH-TYPE TRANSCRIPTIONAL REGULATOR XRE"/>
    <property type="match status" value="1"/>
</dbReference>